<gene>
    <name evidence="3" type="ORF">VM95_22370</name>
</gene>
<dbReference type="InterPro" id="IPR000772">
    <property type="entry name" value="Ricin_B_lectin"/>
</dbReference>
<proteinExistence type="predicted"/>
<dbReference type="InterPro" id="IPR035992">
    <property type="entry name" value="Ricin_B-like_lectins"/>
</dbReference>
<evidence type="ECO:0000313" key="3">
    <source>
        <dbReference type="EMBL" id="KJS60277.1"/>
    </source>
</evidence>
<feature type="domain" description="Ricin B lectin" evidence="2">
    <location>
        <begin position="44"/>
        <end position="95"/>
    </location>
</feature>
<dbReference type="Gene3D" id="2.80.10.50">
    <property type="match status" value="1"/>
</dbReference>
<name>A0A0F2TEX0_STRR3</name>
<dbReference type="SUPFAM" id="SSF50370">
    <property type="entry name" value="Ricin B-like lectins"/>
    <property type="match status" value="1"/>
</dbReference>
<protein>
    <recommendedName>
        <fullName evidence="2">Ricin B lectin domain-containing protein</fullName>
    </recommendedName>
</protein>
<comment type="caution">
    <text evidence="3">The sequence shown here is derived from an EMBL/GenBank/DDBJ whole genome shotgun (WGS) entry which is preliminary data.</text>
</comment>
<organism evidence="3 4">
    <name type="scientific">Streptomyces rubellomurinus (strain ATCC 31215)</name>
    <dbReference type="NCBI Taxonomy" id="359131"/>
    <lineage>
        <taxon>Bacteria</taxon>
        <taxon>Bacillati</taxon>
        <taxon>Actinomycetota</taxon>
        <taxon>Actinomycetes</taxon>
        <taxon>Kitasatosporales</taxon>
        <taxon>Streptomycetaceae</taxon>
        <taxon>Streptomyces</taxon>
    </lineage>
</organism>
<feature type="region of interest" description="Disordered" evidence="1">
    <location>
        <begin position="1"/>
        <end position="45"/>
    </location>
</feature>
<dbReference type="AlphaFoldDB" id="A0A0F2TEX0"/>
<reference evidence="3 4" key="1">
    <citation type="submission" date="2015-02" db="EMBL/GenBank/DDBJ databases">
        <authorList>
            <person name="Ju K.-S."/>
            <person name="Doroghazi J.R."/>
            <person name="Metcalf W."/>
        </authorList>
    </citation>
    <scope>NUCLEOTIDE SEQUENCE [LARGE SCALE GENOMIC DNA]</scope>
    <source>
        <strain evidence="3 4">ATCC 31215</strain>
    </source>
</reference>
<keyword evidence="4" id="KW-1185">Reference proteome</keyword>
<dbReference type="PROSITE" id="PS50231">
    <property type="entry name" value="RICIN_B_LECTIN"/>
    <property type="match status" value="1"/>
</dbReference>
<evidence type="ECO:0000259" key="2">
    <source>
        <dbReference type="Pfam" id="PF14200"/>
    </source>
</evidence>
<feature type="compositionally biased region" description="Basic residues" evidence="1">
    <location>
        <begin position="10"/>
        <end position="21"/>
    </location>
</feature>
<evidence type="ECO:0000256" key="1">
    <source>
        <dbReference type="SAM" id="MobiDB-lite"/>
    </source>
</evidence>
<dbReference type="EMBL" id="JZKH01000047">
    <property type="protein sequence ID" value="KJS60277.1"/>
    <property type="molecule type" value="Genomic_DNA"/>
</dbReference>
<evidence type="ECO:0000313" key="4">
    <source>
        <dbReference type="Proteomes" id="UP000033699"/>
    </source>
</evidence>
<sequence length="96" mass="10274">MAAGPAMIASRRRPSRCRCATRSRTAPRPSARTTGTSTPGAADHRWRLRHGGGDTFRIQCADSGRVLGISGASTALGAQAVLWDDNGAADHRWRFI</sequence>
<dbReference type="Proteomes" id="UP000033699">
    <property type="component" value="Unassembled WGS sequence"/>
</dbReference>
<dbReference type="CDD" id="cd00161">
    <property type="entry name" value="beta-trefoil_Ricin-like"/>
    <property type="match status" value="1"/>
</dbReference>
<dbReference type="Pfam" id="PF14200">
    <property type="entry name" value="RicinB_lectin_2"/>
    <property type="match status" value="1"/>
</dbReference>
<accession>A0A0F2TEX0</accession>